<organism evidence="1 2">
    <name type="scientific">Puccinia triticina</name>
    <dbReference type="NCBI Taxonomy" id="208348"/>
    <lineage>
        <taxon>Eukaryota</taxon>
        <taxon>Fungi</taxon>
        <taxon>Dikarya</taxon>
        <taxon>Basidiomycota</taxon>
        <taxon>Pucciniomycotina</taxon>
        <taxon>Pucciniomycetes</taxon>
        <taxon>Pucciniales</taxon>
        <taxon>Pucciniaceae</taxon>
        <taxon>Puccinia</taxon>
    </lineage>
</organism>
<dbReference type="EMBL" id="CP110429">
    <property type="protein sequence ID" value="WAQ88357.1"/>
    <property type="molecule type" value="Genomic_DNA"/>
</dbReference>
<reference evidence="1" key="1">
    <citation type="submission" date="2022-10" db="EMBL/GenBank/DDBJ databases">
        <title>Puccinia triticina Genome sequencing and assembly.</title>
        <authorList>
            <person name="Li C."/>
        </authorList>
    </citation>
    <scope>NUCLEOTIDE SEQUENCE</scope>
    <source>
        <strain evidence="1">Pt15</strain>
    </source>
</reference>
<dbReference type="Proteomes" id="UP001164743">
    <property type="component" value="Chromosome 9A"/>
</dbReference>
<evidence type="ECO:0000313" key="2">
    <source>
        <dbReference type="Proteomes" id="UP001164743"/>
    </source>
</evidence>
<proteinExistence type="predicted"/>
<accession>A0ABY7CV85</accession>
<sequence length="215" mass="23522">MADCTHLVFYSGANSLIPLIGKVLRRRAGGYREVGNLRCAGLSLVDIVPKPNEQLRLITHLITFLEELLWCQIRQRVWRSQFPRTISELTMALRSIIIASLVVAVFSTGVFTTENDELPHDQDCTWYTDANTTSATCNGVPGMRCTGGCTGHVTARNCTTSHEINVQEPPLTTEKCTVSYGRSSATMAVCLTEHQSFTCYGSPSGKARCKGCSGP</sequence>
<name>A0ABY7CV85_9BASI</name>
<dbReference type="RefSeq" id="XP_053023912.1">
    <property type="nucleotide sequence ID" value="XM_053172697.1"/>
</dbReference>
<protein>
    <submittedName>
        <fullName evidence="1">Uncharacterized protein</fullName>
    </submittedName>
</protein>
<evidence type="ECO:0000313" key="1">
    <source>
        <dbReference type="EMBL" id="WAQ88357.1"/>
    </source>
</evidence>
<gene>
    <name evidence="1" type="ORF">PtA15_9A484</name>
</gene>
<keyword evidence="2" id="KW-1185">Reference proteome</keyword>
<dbReference type="GeneID" id="77813592"/>